<dbReference type="PROSITE" id="PS00079">
    <property type="entry name" value="MULTICOPPER_OXIDASE1"/>
    <property type="match status" value="1"/>
</dbReference>
<dbReference type="GO" id="GO:0016491">
    <property type="term" value="F:oxidoreductase activity"/>
    <property type="evidence" value="ECO:0007669"/>
    <property type="project" value="UniProtKB-KW"/>
</dbReference>
<organism evidence="8 9">
    <name type="scientific">Saxophila tyrrhenica</name>
    <dbReference type="NCBI Taxonomy" id="1690608"/>
    <lineage>
        <taxon>Eukaryota</taxon>
        <taxon>Fungi</taxon>
        <taxon>Dikarya</taxon>
        <taxon>Ascomycota</taxon>
        <taxon>Pezizomycotina</taxon>
        <taxon>Dothideomycetes</taxon>
        <taxon>Dothideomycetidae</taxon>
        <taxon>Mycosphaerellales</taxon>
        <taxon>Extremaceae</taxon>
        <taxon>Saxophila</taxon>
    </lineage>
</organism>
<dbReference type="InterPro" id="IPR001117">
    <property type="entry name" value="Cu-oxidase_2nd"/>
</dbReference>
<dbReference type="Pfam" id="PF07732">
    <property type="entry name" value="Cu-oxidase_3"/>
    <property type="match status" value="1"/>
</dbReference>
<dbReference type="Gene3D" id="2.60.40.420">
    <property type="entry name" value="Cupredoxins - blue copper proteins"/>
    <property type="match status" value="3"/>
</dbReference>
<evidence type="ECO:0000256" key="3">
    <source>
        <dbReference type="ARBA" id="ARBA00023002"/>
    </source>
</evidence>
<protein>
    <recommendedName>
        <fullName evidence="10">Multicopper oxidase</fullName>
    </recommendedName>
</protein>
<dbReference type="InterPro" id="IPR011706">
    <property type="entry name" value="Cu-oxidase_C"/>
</dbReference>
<name>A0AAV9P0E7_9PEZI</name>
<dbReference type="SUPFAM" id="SSF49503">
    <property type="entry name" value="Cupredoxins"/>
    <property type="match status" value="3"/>
</dbReference>
<dbReference type="InterPro" id="IPR045087">
    <property type="entry name" value="Cu-oxidase_fam"/>
</dbReference>
<evidence type="ECO:0000259" key="7">
    <source>
        <dbReference type="Pfam" id="PF07732"/>
    </source>
</evidence>
<dbReference type="InterPro" id="IPR011707">
    <property type="entry name" value="Cu-oxidase-like_N"/>
</dbReference>
<dbReference type="PANTHER" id="PTHR11709:SF145">
    <property type="entry name" value="LCC1"/>
    <property type="match status" value="1"/>
</dbReference>
<dbReference type="Pfam" id="PF00394">
    <property type="entry name" value="Cu-oxidase"/>
    <property type="match status" value="1"/>
</dbReference>
<dbReference type="InterPro" id="IPR033138">
    <property type="entry name" value="Cu_oxidase_CS"/>
</dbReference>
<dbReference type="AlphaFoldDB" id="A0AAV9P0E7"/>
<comment type="caution">
    <text evidence="8">The sequence shown here is derived from an EMBL/GenBank/DDBJ whole genome shotgun (WGS) entry which is preliminary data.</text>
</comment>
<dbReference type="Pfam" id="PF07731">
    <property type="entry name" value="Cu-oxidase_2"/>
    <property type="match status" value="1"/>
</dbReference>
<keyword evidence="4" id="KW-0186">Copper</keyword>
<dbReference type="CDD" id="cd13854">
    <property type="entry name" value="CuRO_1_MaLCC_like"/>
    <property type="match status" value="1"/>
</dbReference>
<evidence type="ECO:0000256" key="4">
    <source>
        <dbReference type="ARBA" id="ARBA00023008"/>
    </source>
</evidence>
<dbReference type="RefSeq" id="XP_064655768.1">
    <property type="nucleotide sequence ID" value="XM_064805909.1"/>
</dbReference>
<evidence type="ECO:0000256" key="2">
    <source>
        <dbReference type="ARBA" id="ARBA00022723"/>
    </source>
</evidence>
<reference evidence="8 9" key="1">
    <citation type="submission" date="2023-08" db="EMBL/GenBank/DDBJ databases">
        <title>Black Yeasts Isolated from many extreme environments.</title>
        <authorList>
            <person name="Coleine C."/>
            <person name="Stajich J.E."/>
            <person name="Selbmann L."/>
        </authorList>
    </citation>
    <scope>NUCLEOTIDE SEQUENCE [LARGE SCALE GENOMIC DNA]</scope>
    <source>
        <strain evidence="8 9">CCFEE 5935</strain>
    </source>
</reference>
<keyword evidence="9" id="KW-1185">Reference proteome</keyword>
<dbReference type="PANTHER" id="PTHR11709">
    <property type="entry name" value="MULTI-COPPER OXIDASE"/>
    <property type="match status" value="1"/>
</dbReference>
<proteinExistence type="inferred from homology"/>
<dbReference type="GeneID" id="89930011"/>
<accession>A0AAV9P0E7</accession>
<dbReference type="GO" id="GO:0005507">
    <property type="term" value="F:copper ion binding"/>
    <property type="evidence" value="ECO:0007669"/>
    <property type="project" value="InterPro"/>
</dbReference>
<feature type="domain" description="Plastocyanin-like" evidence="7">
    <location>
        <begin position="81"/>
        <end position="196"/>
    </location>
</feature>
<evidence type="ECO:0000256" key="1">
    <source>
        <dbReference type="ARBA" id="ARBA00010609"/>
    </source>
</evidence>
<evidence type="ECO:0000313" key="9">
    <source>
        <dbReference type="Proteomes" id="UP001337655"/>
    </source>
</evidence>
<sequence>MSAYAKAATAALASRGLWSWPGLHPWISPLGTPEHQHMPPYLENNPLPQGYPWGGRTAKNTNYYQETPNTGVTRHYDWSVDRVACNPDGLFENQCLLINGVFPGPTIEANWGDWIEVTVTNNIPDEGTSIHWHGLLQTATPYMDGVPGNTQCPIAPGSTFTYRFQADLYGSTWYHSHWSAQYGSGLFGAINIYGPKNCEYDSDLGPVMMHDYFHGYYEEAVQKTLADPASGQNGPPLADNNLINGKASNGPAPMASFNVTSGKTYRLRLINTSAAAVQKFSIDGYTVTIFANDFVPIVPYETDVVTLAVGQRSDILFKATGKPTDAVWMRAFRPPACGPSAGGEEVTAAIFYEDADRSQPPTTSAGPNAYSQFCGNDPLSQTVPYYPMAAGDPTTTEVLPIKFESNGTALLWYLADQTFRINYNDPILLEAKLGNLDFPEIQSVHNYGTNKSVRFIIENPGNQPHPMHLHGHNIFVLQEGSCSGDGGVQGELPGGPGANGTKRDLDIDHGVKVKREGEGSCWDGSITNPENPQRRDVQMLQPGSYIVIQWFQDNPGVWPLHCHIAWHLSAGMVWMVLENPDEIANEMQIPSIMSQTCRDWSAYTGENVVKQIDDGI</sequence>
<gene>
    <name evidence="8" type="ORF">LTR77_008679</name>
</gene>
<feature type="domain" description="Plastocyanin-like" evidence="5">
    <location>
        <begin position="206"/>
        <end position="332"/>
    </location>
</feature>
<dbReference type="FunFam" id="2.60.40.420:FF:000021">
    <property type="entry name" value="Extracellular dihydrogeodin oxidase/laccase"/>
    <property type="match status" value="1"/>
</dbReference>
<dbReference type="InterPro" id="IPR002355">
    <property type="entry name" value="Cu_oxidase_Cu_BS"/>
</dbReference>
<keyword evidence="3" id="KW-0560">Oxidoreductase</keyword>
<comment type="similarity">
    <text evidence="1">Belongs to the multicopper oxidase family.</text>
</comment>
<dbReference type="CDD" id="cd13901">
    <property type="entry name" value="CuRO_3_MaLCC_like"/>
    <property type="match status" value="1"/>
</dbReference>
<evidence type="ECO:0000313" key="8">
    <source>
        <dbReference type="EMBL" id="KAK5165756.1"/>
    </source>
</evidence>
<dbReference type="InterPro" id="IPR008972">
    <property type="entry name" value="Cupredoxin"/>
</dbReference>
<evidence type="ECO:0000259" key="6">
    <source>
        <dbReference type="Pfam" id="PF07731"/>
    </source>
</evidence>
<keyword evidence="2" id="KW-0479">Metal-binding</keyword>
<dbReference type="Proteomes" id="UP001337655">
    <property type="component" value="Unassembled WGS sequence"/>
</dbReference>
<evidence type="ECO:0008006" key="10">
    <source>
        <dbReference type="Google" id="ProtNLM"/>
    </source>
</evidence>
<feature type="domain" description="Plastocyanin-like" evidence="6">
    <location>
        <begin position="434"/>
        <end position="581"/>
    </location>
</feature>
<evidence type="ECO:0000259" key="5">
    <source>
        <dbReference type="Pfam" id="PF00394"/>
    </source>
</evidence>
<dbReference type="EMBL" id="JAVRRT010000015">
    <property type="protein sequence ID" value="KAK5165756.1"/>
    <property type="molecule type" value="Genomic_DNA"/>
</dbReference>
<dbReference type="PROSITE" id="PS00080">
    <property type="entry name" value="MULTICOPPER_OXIDASE2"/>
    <property type="match status" value="1"/>
</dbReference>